<keyword evidence="2" id="KW-1185">Reference proteome</keyword>
<evidence type="ECO:0000313" key="2">
    <source>
        <dbReference type="Proteomes" id="UP000789901"/>
    </source>
</evidence>
<evidence type="ECO:0000313" key="1">
    <source>
        <dbReference type="EMBL" id="CAG8602194.1"/>
    </source>
</evidence>
<comment type="caution">
    <text evidence="1">The sequence shown here is derived from an EMBL/GenBank/DDBJ whole genome shotgun (WGS) entry which is preliminary data.</text>
</comment>
<name>A0ABN7UI29_GIGMA</name>
<protein>
    <submittedName>
        <fullName evidence="1">22039_t:CDS:1</fullName>
    </submittedName>
</protein>
<dbReference type="EMBL" id="CAJVQB010003240">
    <property type="protein sequence ID" value="CAG8602194.1"/>
    <property type="molecule type" value="Genomic_DNA"/>
</dbReference>
<proteinExistence type="predicted"/>
<sequence>MTRIACEICGAYTVVISKNDVEILLCAFLKSYRIMERCRDDNKINLRLRKVVDQHRGVVQSRSYFLDEEIKSLRCEVKVHSDKNRKPNIIKREFLS</sequence>
<accession>A0ABN7UI29</accession>
<gene>
    <name evidence="1" type="ORF">GMARGA_LOCUS6941</name>
</gene>
<organism evidence="1 2">
    <name type="scientific">Gigaspora margarita</name>
    <dbReference type="NCBI Taxonomy" id="4874"/>
    <lineage>
        <taxon>Eukaryota</taxon>
        <taxon>Fungi</taxon>
        <taxon>Fungi incertae sedis</taxon>
        <taxon>Mucoromycota</taxon>
        <taxon>Glomeromycotina</taxon>
        <taxon>Glomeromycetes</taxon>
        <taxon>Diversisporales</taxon>
        <taxon>Gigasporaceae</taxon>
        <taxon>Gigaspora</taxon>
    </lineage>
</organism>
<dbReference type="Proteomes" id="UP000789901">
    <property type="component" value="Unassembled WGS sequence"/>
</dbReference>
<reference evidence="1 2" key="1">
    <citation type="submission" date="2021-06" db="EMBL/GenBank/DDBJ databases">
        <authorList>
            <person name="Kallberg Y."/>
            <person name="Tangrot J."/>
            <person name="Rosling A."/>
        </authorList>
    </citation>
    <scope>NUCLEOTIDE SEQUENCE [LARGE SCALE GENOMIC DNA]</scope>
    <source>
        <strain evidence="1 2">120-4 pot B 10/14</strain>
    </source>
</reference>